<feature type="compositionally biased region" description="Polar residues" evidence="1">
    <location>
        <begin position="1306"/>
        <end position="1323"/>
    </location>
</feature>
<dbReference type="OrthoDB" id="10258692at2759"/>
<feature type="compositionally biased region" description="Basic residues" evidence="1">
    <location>
        <begin position="984"/>
        <end position="999"/>
    </location>
</feature>
<feature type="compositionally biased region" description="Low complexity" evidence="1">
    <location>
        <begin position="1415"/>
        <end position="1433"/>
    </location>
</feature>
<evidence type="ECO:0000313" key="4">
    <source>
        <dbReference type="Proteomes" id="UP000309340"/>
    </source>
</evidence>
<dbReference type="InterPro" id="IPR001005">
    <property type="entry name" value="SANT/Myb"/>
</dbReference>
<feature type="compositionally biased region" description="Pro residues" evidence="1">
    <location>
        <begin position="1856"/>
        <end position="1873"/>
    </location>
</feature>
<feature type="compositionally biased region" description="Basic and acidic residues" evidence="1">
    <location>
        <begin position="530"/>
        <end position="541"/>
    </location>
</feature>
<feature type="compositionally biased region" description="Low complexity" evidence="1">
    <location>
        <begin position="1825"/>
        <end position="1835"/>
    </location>
</feature>
<feature type="compositionally biased region" description="Basic and acidic residues" evidence="1">
    <location>
        <begin position="1239"/>
        <end position="1251"/>
    </location>
</feature>
<dbReference type="SMART" id="SM00717">
    <property type="entry name" value="SANT"/>
    <property type="match status" value="2"/>
</dbReference>
<feature type="compositionally biased region" description="Polar residues" evidence="1">
    <location>
        <begin position="1707"/>
        <end position="1719"/>
    </location>
</feature>
<dbReference type="GO" id="GO:0000278">
    <property type="term" value="P:mitotic cell cycle"/>
    <property type="evidence" value="ECO:0007669"/>
    <property type="project" value="TreeGrafter"/>
</dbReference>
<feature type="region of interest" description="Disordered" evidence="1">
    <location>
        <begin position="145"/>
        <end position="179"/>
    </location>
</feature>
<dbReference type="Gene3D" id="1.10.10.60">
    <property type="entry name" value="Homeodomain-like"/>
    <property type="match status" value="1"/>
</dbReference>
<feature type="compositionally biased region" description="Polar residues" evidence="1">
    <location>
        <begin position="424"/>
        <end position="439"/>
    </location>
</feature>
<feature type="compositionally biased region" description="Basic and acidic residues" evidence="1">
    <location>
        <begin position="88"/>
        <end position="116"/>
    </location>
</feature>
<dbReference type="GO" id="GO:0000978">
    <property type="term" value="F:RNA polymerase II cis-regulatory region sequence-specific DNA binding"/>
    <property type="evidence" value="ECO:0007669"/>
    <property type="project" value="TreeGrafter"/>
</dbReference>
<sequence length="1880" mass="206933">MAHLLLVPPTRTIRPLHLVQDAADLRAVAGEASLSFVEVVEDVAEDESLRSVIASSSGGKSRHRRQDGAATSHARDARPNVETTDALADEKRTDDRIDRLRRDQLAPRLETRRSDESVASAPPPPQVSQTLQIDPGRLALLEQAGADLSVRRPSVPQNVQPPREQRRELPETPSYLNGRAETTANRYAQRGSSPPTQAPPVPAFTLSFAPSAPAAPTITAAPPATIAKPVERKEMIALTEENRNDSSPREPHIDNMDRPSEIAREPQVQSSNPQPQSRDPLQDAPKAPRALEDDPYAGIAGRLHGVRSLDNVNASAPSLVIPRIEQPSAVIKPLPSGPRAVSPAAPASSLPTVTQPLMQTAQTSRFGELAAPTGPRATRMSPALASVSPRPPFASPRSDVGGLQGFAGLPRVQTPPPTAPSGPRNRSFSVSPKVTSSAVPTAPRGIRAPPLAPRAAERAFGGAGRGTDRLGVQPGAQPSWAPPTAPKSLQWNQWRRPGPAQFGDKVIPAKRDFWGEERERAPGAGPNDQGHNDNVRDEEFSQHLARPPSNSSAGRAPLDDKMDLDHETIPRTQQPSATDHSARQSFFGKPEEPPEEDVSMSEAADENLSSSEEDDLDPQQGLALFKAKFERQKRALEAQMIDISARQYRATTPRESIARLSRLSEKDLQRAQEHHEMDIDDSPPAAENHLMPPATHSSGTDDGPDIPTPKGPEDAAVEVRSNGESPDNVRQMRRQSPEVISLPYLVKEPHEFQDAEVLHDTIRRQEESKAGVIAALDQRADDSLANEDEASTVFDAAFHEWRQQCEELDRVREEQERLERHMSVEPGPEMLLPVAPPIVLIAEGRRLHKNSSEYEIEQVLKQSEETARVEQERNERESRKLQADMEKEARIADQRDDNSFKRGIFVDANRLRDPDTLTLVYSYEPQPDTFTDEEQRVFIAAFKETPKKWGEISSLLPGRESKDCIHHYYANKWDGRFRDNRTKKLKAGGRRGRGGKTTRGRGGGAMADLAGIEEILPPQSMSESGRPRRAAAPTTFGERELESKAALINPSPARKLGPTTKQDANGEAVMEKPVKRRKGAGEKPGRKAKAPQQPYAALAAAPIASPNKQFLQTVHMKEDHARAQNLEEAALLASLQSGHNNLLPPMETQTVYHHEEYVPSHVPSEELARMKAAGQPPGSRSGASSYWSVPEQQDFVKYIAHFGTDFAAIANHMGTKTQTMIKNHYQRQVGNGNQPELENAAREADRRRELGDDVGPPPTPTPIVKRKYDQPQPTAPRTLAPHTDAMELDEPVGPPRQAQPKHMSPPQYQAQPRFTSSAQTTPIPAQRVVPSPVTTTASPAVPKTQAPAPSRPMPHPLGAGLAFTTESRSEPRPGPPASNVFRHSQGSLPRSQPQQQSGQHQEIMERLLEERNRALRMQQEQSQQDQLDQLNRQPSFHRGSAQGSPADQPLREPAVERKPLFEEPAPTPPRAGFSQTPFSRPILGSSTLGPFRSTPFSLMGRTAMNPSPPKKEEPRAAPVPTATPIQPSRVSMPAPPPDPPKRSNLLSILNDEPDEPKPPKRESLPSFPPRAISPAPPSMSSAPTPVPGSSMHTLRRETFGQPSLPQSQFHRPSFSQPGPLSGATPSTVKQEHASGPQSTPGPKPDWAVRVLGQPPHTIQPSQPSPPPTLEREVRPYFSHRAAALSGLNQAGRANPSPPPHSVLGHSRTPSLTMQANQPLREQRPVVPTQQAQHSGHGAALHPNPYAQQPVSQPPQPEARNHAHHSHNSSLTSGFPPFHQRVPSHEEVMRQEQQQQHAFAALREREEMERRRRDHQHEFDFRQREAYFAQQRQQQLHQEDERERERQQRQQPMFARRPPPPPPPPQPLQPPPFNGPAFAQD</sequence>
<dbReference type="EMBL" id="NAJQ01001002">
    <property type="protein sequence ID" value="TKA62940.1"/>
    <property type="molecule type" value="Genomic_DNA"/>
</dbReference>
<feature type="domain" description="SANT" evidence="2">
    <location>
        <begin position="925"/>
        <end position="976"/>
    </location>
</feature>
<feature type="compositionally biased region" description="Basic and acidic residues" evidence="1">
    <location>
        <begin position="1801"/>
        <end position="1824"/>
    </location>
</feature>
<keyword evidence="4" id="KW-1185">Reference proteome</keyword>
<dbReference type="Pfam" id="PF00249">
    <property type="entry name" value="Myb_DNA-binding"/>
    <property type="match status" value="2"/>
</dbReference>
<feature type="compositionally biased region" description="Low complexity" evidence="1">
    <location>
        <begin position="266"/>
        <end position="277"/>
    </location>
</feature>
<evidence type="ECO:0000256" key="1">
    <source>
        <dbReference type="SAM" id="MobiDB-lite"/>
    </source>
</evidence>
<feature type="region of interest" description="Disordered" evidence="1">
    <location>
        <begin position="372"/>
        <end position="623"/>
    </location>
</feature>
<feature type="compositionally biased region" description="Polar residues" evidence="1">
    <location>
        <begin position="1600"/>
        <end position="1628"/>
    </location>
</feature>
<dbReference type="InterPro" id="IPR017884">
    <property type="entry name" value="SANT_dom"/>
</dbReference>
<feature type="region of interest" description="Disordered" evidence="1">
    <location>
        <begin position="984"/>
        <end position="1095"/>
    </location>
</feature>
<feature type="compositionally biased region" description="Polar residues" evidence="1">
    <location>
        <begin position="1473"/>
        <end position="1488"/>
    </location>
</feature>
<feature type="compositionally biased region" description="Basic and acidic residues" evidence="1">
    <location>
        <begin position="1069"/>
        <end position="1085"/>
    </location>
</feature>
<feature type="non-terminal residue" evidence="3">
    <location>
        <position position="1880"/>
    </location>
</feature>
<feature type="compositionally biased region" description="Basic and acidic residues" evidence="1">
    <location>
        <begin position="1402"/>
        <end position="1413"/>
    </location>
</feature>
<proteinExistence type="predicted"/>
<feature type="region of interest" description="Disordered" evidence="1">
    <location>
        <begin position="263"/>
        <end position="292"/>
    </location>
</feature>
<feature type="compositionally biased region" description="Basic and acidic residues" evidence="1">
    <location>
        <begin position="662"/>
        <end position="677"/>
    </location>
</feature>
<dbReference type="Proteomes" id="UP000309340">
    <property type="component" value="Unassembled WGS sequence"/>
</dbReference>
<dbReference type="CDD" id="cd00167">
    <property type="entry name" value="SANT"/>
    <property type="match status" value="2"/>
</dbReference>
<dbReference type="GO" id="GO:0045944">
    <property type="term" value="P:positive regulation of transcription by RNA polymerase II"/>
    <property type="evidence" value="ECO:0007669"/>
    <property type="project" value="TreeGrafter"/>
</dbReference>
<feature type="compositionally biased region" description="Low complexity" evidence="1">
    <location>
        <begin position="1569"/>
        <end position="1583"/>
    </location>
</feature>
<feature type="compositionally biased region" description="Basic and acidic residues" evidence="1">
    <location>
        <begin position="557"/>
        <end position="569"/>
    </location>
</feature>
<reference evidence="3 4" key="1">
    <citation type="submission" date="2017-03" db="EMBL/GenBank/DDBJ databases">
        <title>Genomes of endolithic fungi from Antarctica.</title>
        <authorList>
            <person name="Coleine C."/>
            <person name="Masonjones S."/>
            <person name="Stajich J.E."/>
        </authorList>
    </citation>
    <scope>NUCLEOTIDE SEQUENCE [LARGE SCALE GENOMIC DNA]</scope>
    <source>
        <strain evidence="3 4">CCFEE 5184</strain>
    </source>
</reference>
<dbReference type="GO" id="GO:0005634">
    <property type="term" value="C:nucleus"/>
    <property type="evidence" value="ECO:0007669"/>
    <property type="project" value="TreeGrafter"/>
</dbReference>
<feature type="compositionally biased region" description="Polar residues" evidence="1">
    <location>
        <begin position="570"/>
        <end position="579"/>
    </location>
</feature>
<dbReference type="PANTHER" id="PTHR45614:SF238">
    <property type="entry name" value="MYB-LIKE TRANSCRIPTION FACTOR (EUROFUNG)"/>
    <property type="match status" value="1"/>
</dbReference>
<dbReference type="InterPro" id="IPR009057">
    <property type="entry name" value="Homeodomain-like_sf"/>
</dbReference>
<dbReference type="PROSITE" id="PS51293">
    <property type="entry name" value="SANT"/>
    <property type="match status" value="1"/>
</dbReference>
<dbReference type="InterPro" id="IPR050560">
    <property type="entry name" value="MYB_TF"/>
</dbReference>
<organism evidence="3 4">
    <name type="scientific">Friedmanniomyces simplex</name>
    <dbReference type="NCBI Taxonomy" id="329884"/>
    <lineage>
        <taxon>Eukaryota</taxon>
        <taxon>Fungi</taxon>
        <taxon>Dikarya</taxon>
        <taxon>Ascomycota</taxon>
        <taxon>Pezizomycotina</taxon>
        <taxon>Dothideomycetes</taxon>
        <taxon>Dothideomycetidae</taxon>
        <taxon>Mycosphaerellales</taxon>
        <taxon>Teratosphaeriaceae</taxon>
        <taxon>Friedmanniomyces</taxon>
    </lineage>
</organism>
<accession>A0A4U0WIT5</accession>
<gene>
    <name evidence="3" type="ORF">B0A55_12596</name>
</gene>
<feature type="region of interest" description="Disordered" evidence="1">
    <location>
        <begin position="641"/>
        <end position="734"/>
    </location>
</feature>
<name>A0A4U0WIT5_9PEZI</name>
<dbReference type="Gene3D" id="1.20.58.1880">
    <property type="match status" value="1"/>
</dbReference>
<feature type="region of interest" description="Disordered" evidence="1">
    <location>
        <begin position="54"/>
        <end position="132"/>
    </location>
</feature>
<evidence type="ECO:0000313" key="3">
    <source>
        <dbReference type="EMBL" id="TKA62940.1"/>
    </source>
</evidence>
<feature type="compositionally biased region" description="Acidic residues" evidence="1">
    <location>
        <begin position="593"/>
        <end position="617"/>
    </location>
</feature>
<protein>
    <recommendedName>
        <fullName evidence="2">SANT domain-containing protein</fullName>
    </recommendedName>
</protein>
<feature type="compositionally biased region" description="Low complexity" evidence="1">
    <location>
        <begin position="1384"/>
        <end position="1401"/>
    </location>
</feature>
<dbReference type="STRING" id="329884.A0A4U0WIT5"/>
<dbReference type="PANTHER" id="PTHR45614">
    <property type="entry name" value="MYB PROTEIN-RELATED"/>
    <property type="match status" value="1"/>
</dbReference>
<comment type="caution">
    <text evidence="3">The sequence shown here is derived from an EMBL/GenBank/DDBJ whole genome shotgun (WGS) entry which is preliminary data.</text>
</comment>
<feature type="compositionally biased region" description="Basic and acidic residues" evidence="1">
    <location>
        <begin position="507"/>
        <end position="521"/>
    </location>
</feature>
<evidence type="ECO:0000259" key="2">
    <source>
        <dbReference type="PROSITE" id="PS51293"/>
    </source>
</evidence>
<feature type="region of interest" description="Disordered" evidence="1">
    <location>
        <begin position="1228"/>
        <end position="1880"/>
    </location>
</feature>
<dbReference type="SUPFAM" id="SSF46689">
    <property type="entry name" value="Homeodomain-like"/>
    <property type="match status" value="2"/>
</dbReference>
<feature type="compositionally biased region" description="Basic and acidic residues" evidence="1">
    <location>
        <begin position="1836"/>
        <end position="1847"/>
    </location>
</feature>
<dbReference type="GO" id="GO:0000981">
    <property type="term" value="F:DNA-binding transcription factor activity, RNA polymerase II-specific"/>
    <property type="evidence" value="ECO:0007669"/>
    <property type="project" value="TreeGrafter"/>
</dbReference>
<feature type="compositionally biased region" description="Basic and acidic residues" evidence="1">
    <location>
        <begin position="1449"/>
        <end position="1461"/>
    </location>
</feature>